<evidence type="ECO:0000259" key="10">
    <source>
        <dbReference type="PROSITE" id="PS50828"/>
    </source>
</evidence>
<feature type="domain" description="Smr" evidence="10">
    <location>
        <begin position="955"/>
        <end position="1026"/>
    </location>
</feature>
<evidence type="ECO:0000256" key="2">
    <source>
        <dbReference type="ARBA" id="ARBA00022730"/>
    </source>
</evidence>
<evidence type="ECO:0000256" key="4">
    <source>
        <dbReference type="ARBA" id="ARBA00022759"/>
    </source>
</evidence>
<name>A0ABD3GHI0_9MARC</name>
<dbReference type="InterPro" id="IPR036063">
    <property type="entry name" value="Smr_dom_sf"/>
</dbReference>
<dbReference type="InterPro" id="IPR027417">
    <property type="entry name" value="P-loop_NTPase"/>
</dbReference>
<sequence length="1026" mass="111939">MMELAVPSTFQMADSFGCLSTAQITLPKRFRALVLRKRNSRTSRFLRSVTSDRLRKPTSEQGCRSMRYFSGLKINPCQRSVVNDRMRGEVSFGFIPRVLSTDRFSVQSGFSFTRAVVQTGKEAELASKSGQDGETDEASFEWDEDVGYEYISQETLNLFEWPAICSQVAQFASTPMGRSISIDGNLTIGSSQAESEELLDQTTAALGLMKPLDFSGIQNLQGIVGDALSGNVCQIKDFISIRSTLVAVQRLYNQLFEPSCVSKDRRLTSLQRLLASCDLSADLVEDIENAVDCSVESILDRASPALAAARLSRKENIRALDSLLKETALWVVQQGGMDSVVITRRRARSCIAVRSSHKNLLPGGITLDVSNTGTTSFMEPEPALNLNNEEMRLAGLEKAEELAVLKRLTMKLVDKAEVIVDLMGRITVIDLACAKASHAKWLEAVRPLFHKRVHDVEAELPGAALLVDIEAIRHPLLLGSSLPKLPAGERVGQGQRPVASSDADKASPADFWRPVPVDIKVKSNVRVVTITGPNTGGKTATLKTLGVAALMAKAGIFLPAAGQPKLPWFDNVLADVGDEQSLERSLSTFSGHIRRLCSILLTSTSRSLVLLDEVGGGTDPTEGAALATAVLRHLSEKVRLCVATTHSAELKVLKDGDSRFENASVEFDIKTLKPTYKVLWGIAGQSNALDIADSLGFDKQVLGRARELLFKMKPSQLGVRTMELLVPLVKQRDEQVVRARQALQVLESAKQLHQELNSAAVNLPKRETASKRMLSQAVADDIVKCRTEVEQVIEKFQEAIDTESAQSIKEVHAEIASIVENYTVDKALNSVLDFLPPSVRNPGSNRSRNPVAEPLTVGESVFVRRLSKTPVTVVEVPLDGEYVSVQLGSLKLQVKTSEVIRKRSGGTGASSKSKQQVLDKANVVTSREGRRQASTVAAPDAQKFEVAVQTSKNTLDLRGMRVDDAVRELNMALSSKSPQSVLFVVHGLGTGAVKEAVLQALRKHPYVARFEDESMTNQGCTVVYVK</sequence>
<comment type="caution">
    <text evidence="11">The sequence shown here is derived from an EMBL/GenBank/DDBJ whole genome shotgun (WGS) entry which is preliminary data.</text>
</comment>
<evidence type="ECO:0000256" key="6">
    <source>
        <dbReference type="ARBA" id="ARBA00022840"/>
    </source>
</evidence>
<keyword evidence="2" id="KW-0699">rRNA-binding</keyword>
<dbReference type="InterPro" id="IPR046893">
    <property type="entry name" value="MSSS"/>
</dbReference>
<dbReference type="SMART" id="SM00463">
    <property type="entry name" value="SMR"/>
    <property type="match status" value="1"/>
</dbReference>
<dbReference type="SMART" id="SM00533">
    <property type="entry name" value="MUTSd"/>
    <property type="match status" value="1"/>
</dbReference>
<dbReference type="SUPFAM" id="SSF48334">
    <property type="entry name" value="DNA repair protein MutS, domain III"/>
    <property type="match status" value="1"/>
</dbReference>
<evidence type="ECO:0000256" key="9">
    <source>
        <dbReference type="SAM" id="MobiDB-lite"/>
    </source>
</evidence>
<dbReference type="FunFam" id="3.40.50.300:FF:000830">
    <property type="entry name" value="Endonuclease MutS2"/>
    <property type="match status" value="1"/>
</dbReference>
<dbReference type="NCBIfam" id="TIGR01069">
    <property type="entry name" value="mutS2"/>
    <property type="match status" value="1"/>
</dbReference>
<protein>
    <recommendedName>
        <fullName evidence="10">Smr domain-containing protein</fullName>
    </recommendedName>
</protein>
<keyword evidence="5" id="KW-0378">Hydrolase</keyword>
<feature type="region of interest" description="Disordered" evidence="9">
    <location>
        <begin position="489"/>
        <end position="509"/>
    </location>
</feature>
<evidence type="ECO:0000256" key="1">
    <source>
        <dbReference type="ARBA" id="ARBA00022722"/>
    </source>
</evidence>
<keyword evidence="8" id="KW-0238">DNA-binding</keyword>
<proteinExistence type="predicted"/>
<gene>
    <name evidence="11" type="ORF">R1sor_021017</name>
</gene>
<evidence type="ECO:0000313" key="11">
    <source>
        <dbReference type="EMBL" id="KAL3678061.1"/>
    </source>
</evidence>
<reference evidence="11 12" key="1">
    <citation type="submission" date="2024-09" db="EMBL/GenBank/DDBJ databases">
        <title>Chromosome-scale assembly of Riccia sorocarpa.</title>
        <authorList>
            <person name="Paukszto L."/>
        </authorList>
    </citation>
    <scope>NUCLEOTIDE SEQUENCE [LARGE SCALE GENOMIC DNA]</scope>
    <source>
        <strain evidence="11">LP-2024</strain>
        <tissue evidence="11">Aerial parts of the thallus</tissue>
    </source>
</reference>
<dbReference type="GO" id="GO:0003677">
    <property type="term" value="F:DNA binding"/>
    <property type="evidence" value="ECO:0007669"/>
    <property type="project" value="UniProtKB-KW"/>
</dbReference>
<keyword evidence="6" id="KW-0067">ATP-binding</keyword>
<dbReference type="InterPro" id="IPR007696">
    <property type="entry name" value="DNA_mismatch_repair_MutS_core"/>
</dbReference>
<dbReference type="SUPFAM" id="SSF160443">
    <property type="entry name" value="SMR domain-like"/>
    <property type="match status" value="1"/>
</dbReference>
<dbReference type="Pfam" id="PF20297">
    <property type="entry name" value="MSSS"/>
    <property type="match status" value="1"/>
</dbReference>
<dbReference type="Gene3D" id="3.40.50.300">
    <property type="entry name" value="P-loop containing nucleotide triphosphate hydrolases"/>
    <property type="match status" value="1"/>
</dbReference>
<evidence type="ECO:0000256" key="5">
    <source>
        <dbReference type="ARBA" id="ARBA00022801"/>
    </source>
</evidence>
<dbReference type="PANTHER" id="PTHR48466:SF1">
    <property type="entry name" value="SMR DOMAIN-CONTAINING PROTEIN"/>
    <property type="match status" value="1"/>
</dbReference>
<dbReference type="EMBL" id="JBJQOH010000007">
    <property type="protein sequence ID" value="KAL3678061.1"/>
    <property type="molecule type" value="Genomic_DNA"/>
</dbReference>
<dbReference type="InterPro" id="IPR045076">
    <property type="entry name" value="MutS"/>
</dbReference>
<evidence type="ECO:0000256" key="7">
    <source>
        <dbReference type="ARBA" id="ARBA00022884"/>
    </source>
</evidence>
<dbReference type="Gene3D" id="3.30.1370.110">
    <property type="match status" value="1"/>
</dbReference>
<dbReference type="Pfam" id="PF00488">
    <property type="entry name" value="MutS_V"/>
    <property type="match status" value="1"/>
</dbReference>
<dbReference type="InterPro" id="IPR002625">
    <property type="entry name" value="Smr_dom"/>
</dbReference>
<evidence type="ECO:0000256" key="8">
    <source>
        <dbReference type="ARBA" id="ARBA00023125"/>
    </source>
</evidence>
<evidence type="ECO:0000256" key="3">
    <source>
        <dbReference type="ARBA" id="ARBA00022741"/>
    </source>
</evidence>
<organism evidence="11 12">
    <name type="scientific">Riccia sorocarpa</name>
    <dbReference type="NCBI Taxonomy" id="122646"/>
    <lineage>
        <taxon>Eukaryota</taxon>
        <taxon>Viridiplantae</taxon>
        <taxon>Streptophyta</taxon>
        <taxon>Embryophyta</taxon>
        <taxon>Marchantiophyta</taxon>
        <taxon>Marchantiopsida</taxon>
        <taxon>Marchantiidae</taxon>
        <taxon>Marchantiales</taxon>
        <taxon>Ricciaceae</taxon>
        <taxon>Riccia</taxon>
    </lineage>
</organism>
<dbReference type="FunFam" id="3.30.1370.110:FF:000004">
    <property type="entry name" value="Endonuclease MutS2"/>
    <property type="match status" value="1"/>
</dbReference>
<dbReference type="GO" id="GO:0019843">
    <property type="term" value="F:rRNA binding"/>
    <property type="evidence" value="ECO:0007669"/>
    <property type="project" value="UniProtKB-KW"/>
</dbReference>
<dbReference type="Pfam" id="PF01713">
    <property type="entry name" value="Smr"/>
    <property type="match status" value="1"/>
</dbReference>
<keyword evidence="3" id="KW-0547">Nucleotide-binding</keyword>
<keyword evidence="7" id="KW-0694">RNA-binding</keyword>
<dbReference type="PROSITE" id="PS50828">
    <property type="entry name" value="SMR"/>
    <property type="match status" value="1"/>
</dbReference>
<dbReference type="AlphaFoldDB" id="A0ABD3GHI0"/>
<dbReference type="SUPFAM" id="SSF52540">
    <property type="entry name" value="P-loop containing nucleoside triphosphate hydrolases"/>
    <property type="match status" value="1"/>
</dbReference>
<accession>A0ABD3GHI0</accession>
<dbReference type="InterPro" id="IPR005747">
    <property type="entry name" value="MutS2"/>
</dbReference>
<dbReference type="Proteomes" id="UP001633002">
    <property type="component" value="Unassembled WGS sequence"/>
</dbReference>
<dbReference type="GO" id="GO:0016787">
    <property type="term" value="F:hydrolase activity"/>
    <property type="evidence" value="ECO:0007669"/>
    <property type="project" value="UniProtKB-KW"/>
</dbReference>
<evidence type="ECO:0000313" key="12">
    <source>
        <dbReference type="Proteomes" id="UP001633002"/>
    </source>
</evidence>
<dbReference type="InterPro" id="IPR036187">
    <property type="entry name" value="DNA_mismatch_repair_MutS_sf"/>
</dbReference>
<keyword evidence="1" id="KW-0540">Nuclease</keyword>
<dbReference type="InterPro" id="IPR000432">
    <property type="entry name" value="DNA_mismatch_repair_MutS_C"/>
</dbReference>
<keyword evidence="12" id="KW-1185">Reference proteome</keyword>
<dbReference type="GO" id="GO:0005524">
    <property type="term" value="F:ATP binding"/>
    <property type="evidence" value="ECO:0007669"/>
    <property type="project" value="UniProtKB-KW"/>
</dbReference>
<keyword evidence="4" id="KW-0255">Endonuclease</keyword>
<dbReference type="PANTHER" id="PTHR48466">
    <property type="entry name" value="OS10G0509000 PROTEIN-RELATED"/>
    <property type="match status" value="1"/>
</dbReference>
<dbReference type="GO" id="GO:0004519">
    <property type="term" value="F:endonuclease activity"/>
    <property type="evidence" value="ECO:0007669"/>
    <property type="project" value="UniProtKB-KW"/>
</dbReference>
<dbReference type="SMART" id="SM00534">
    <property type="entry name" value="MUTSac"/>
    <property type="match status" value="1"/>
</dbReference>